<feature type="compositionally biased region" description="Acidic residues" evidence="1">
    <location>
        <begin position="283"/>
        <end position="297"/>
    </location>
</feature>
<feature type="region of interest" description="Disordered" evidence="1">
    <location>
        <begin position="105"/>
        <end position="173"/>
    </location>
</feature>
<dbReference type="EMBL" id="JAADJZ010000022">
    <property type="protein sequence ID" value="KAF2867582.1"/>
    <property type="molecule type" value="Genomic_DNA"/>
</dbReference>
<name>A0A7C8M9N7_9PLEO</name>
<comment type="caution">
    <text evidence="2">The sequence shown here is derived from an EMBL/GenBank/DDBJ whole genome shotgun (WGS) entry which is preliminary data.</text>
</comment>
<gene>
    <name evidence="2" type="ORF">BDV95DRAFT_581279</name>
</gene>
<dbReference type="OrthoDB" id="3789154at2759"/>
<organism evidence="2 3">
    <name type="scientific">Massariosphaeria phaeospora</name>
    <dbReference type="NCBI Taxonomy" id="100035"/>
    <lineage>
        <taxon>Eukaryota</taxon>
        <taxon>Fungi</taxon>
        <taxon>Dikarya</taxon>
        <taxon>Ascomycota</taxon>
        <taxon>Pezizomycotina</taxon>
        <taxon>Dothideomycetes</taxon>
        <taxon>Pleosporomycetidae</taxon>
        <taxon>Pleosporales</taxon>
        <taxon>Pleosporales incertae sedis</taxon>
        <taxon>Massariosphaeria</taxon>
    </lineage>
</organism>
<feature type="compositionally biased region" description="Basic and acidic residues" evidence="1">
    <location>
        <begin position="268"/>
        <end position="282"/>
    </location>
</feature>
<protein>
    <submittedName>
        <fullName evidence="2">Uncharacterized protein</fullName>
    </submittedName>
</protein>
<feature type="region of interest" description="Disordered" evidence="1">
    <location>
        <begin position="208"/>
        <end position="310"/>
    </location>
</feature>
<feature type="compositionally biased region" description="Low complexity" evidence="1">
    <location>
        <begin position="113"/>
        <end position="123"/>
    </location>
</feature>
<proteinExistence type="predicted"/>
<sequence>MASHAATEAALMAIHVKMLLKYNIINAEFAAKFQPWQEKGVLEFKWDEKHLEMHPEYVPGGEEIMDLKKAEQIQKKKDAAEKKFLENWRMGLVDADGKPVKLITKEKREDTEPSSSSSAIAPSLPTPKKKAEKKAPKTPAPRKILAPKSKLPTPPSPQRKARLTLGPNRPDYEPYKYNQLAALCEQRNIISKGSEHDLRDRLIQDDINVDNGLPREARAYAGKRDRKTVAPIVPNAPVAGPAIAARRNRENEKKRKSDESEESPGSDESEKDKENKKRKIEDREVDEETEETPEGAESEERGQKKQKVHD</sequence>
<evidence type="ECO:0000313" key="2">
    <source>
        <dbReference type="EMBL" id="KAF2867582.1"/>
    </source>
</evidence>
<dbReference type="Proteomes" id="UP000481861">
    <property type="component" value="Unassembled WGS sequence"/>
</dbReference>
<dbReference type="AlphaFoldDB" id="A0A7C8M9N7"/>
<evidence type="ECO:0000313" key="3">
    <source>
        <dbReference type="Proteomes" id="UP000481861"/>
    </source>
</evidence>
<accession>A0A7C8M9N7</accession>
<reference evidence="2 3" key="1">
    <citation type="submission" date="2020-01" db="EMBL/GenBank/DDBJ databases">
        <authorList>
            <consortium name="DOE Joint Genome Institute"/>
            <person name="Haridas S."/>
            <person name="Albert R."/>
            <person name="Binder M."/>
            <person name="Bloem J."/>
            <person name="Labutti K."/>
            <person name="Salamov A."/>
            <person name="Andreopoulos B."/>
            <person name="Baker S.E."/>
            <person name="Barry K."/>
            <person name="Bills G."/>
            <person name="Bluhm B.H."/>
            <person name="Cannon C."/>
            <person name="Castanera R."/>
            <person name="Culley D.E."/>
            <person name="Daum C."/>
            <person name="Ezra D."/>
            <person name="Gonzalez J.B."/>
            <person name="Henrissat B."/>
            <person name="Kuo A."/>
            <person name="Liang C."/>
            <person name="Lipzen A."/>
            <person name="Lutzoni F."/>
            <person name="Magnuson J."/>
            <person name="Mondo S."/>
            <person name="Nolan M."/>
            <person name="Ohm R."/>
            <person name="Pangilinan J."/>
            <person name="Park H.-J.H."/>
            <person name="Ramirez L."/>
            <person name="Alfaro M."/>
            <person name="Sun H."/>
            <person name="Tritt A."/>
            <person name="Yoshinaga Y."/>
            <person name="Zwiers L.-H.L."/>
            <person name="Turgeon B.G."/>
            <person name="Goodwin S.B."/>
            <person name="Spatafora J.W."/>
            <person name="Crous P.W."/>
            <person name="Grigoriev I.V."/>
        </authorList>
    </citation>
    <scope>NUCLEOTIDE SEQUENCE [LARGE SCALE GENOMIC DNA]</scope>
    <source>
        <strain evidence="2 3">CBS 611.86</strain>
    </source>
</reference>
<evidence type="ECO:0000256" key="1">
    <source>
        <dbReference type="SAM" id="MobiDB-lite"/>
    </source>
</evidence>
<keyword evidence="3" id="KW-1185">Reference proteome</keyword>
<feature type="compositionally biased region" description="Basic and acidic residues" evidence="1">
    <location>
        <begin position="298"/>
        <end position="310"/>
    </location>
</feature>
<feature type="compositionally biased region" description="Basic and acidic residues" evidence="1">
    <location>
        <begin position="247"/>
        <end position="258"/>
    </location>
</feature>